<protein>
    <submittedName>
        <fullName evidence="2">Uncharacterized protein</fullName>
    </submittedName>
</protein>
<name>A0A917PDZ6_9DEIO</name>
<gene>
    <name evidence="2" type="ORF">GCM10008939_15980</name>
</gene>
<reference evidence="2" key="2">
    <citation type="submission" date="2020-09" db="EMBL/GenBank/DDBJ databases">
        <authorList>
            <person name="Sun Q."/>
            <person name="Ohkuma M."/>
        </authorList>
    </citation>
    <scope>NUCLEOTIDE SEQUENCE</scope>
    <source>
        <strain evidence="2">JCM 14371</strain>
    </source>
</reference>
<feature type="transmembrane region" description="Helical" evidence="1">
    <location>
        <begin position="363"/>
        <end position="384"/>
    </location>
</feature>
<reference evidence="2" key="1">
    <citation type="journal article" date="2014" name="Int. J. Syst. Evol. Microbiol.">
        <title>Complete genome sequence of Corynebacterium casei LMG S-19264T (=DSM 44701T), isolated from a smear-ripened cheese.</title>
        <authorList>
            <consortium name="US DOE Joint Genome Institute (JGI-PGF)"/>
            <person name="Walter F."/>
            <person name="Albersmeier A."/>
            <person name="Kalinowski J."/>
            <person name="Ruckert C."/>
        </authorList>
    </citation>
    <scope>NUCLEOTIDE SEQUENCE</scope>
    <source>
        <strain evidence="2">JCM 14371</strain>
    </source>
</reference>
<dbReference type="EMBL" id="BMOE01000004">
    <property type="protein sequence ID" value="GGJ72397.1"/>
    <property type="molecule type" value="Genomic_DNA"/>
</dbReference>
<accession>A0A917PDZ6</accession>
<dbReference type="RefSeq" id="WP_188962055.1">
    <property type="nucleotide sequence ID" value="NZ_BMOE01000004.1"/>
</dbReference>
<organism evidence="2 3">
    <name type="scientific">Deinococcus aquiradiocola</name>
    <dbReference type="NCBI Taxonomy" id="393059"/>
    <lineage>
        <taxon>Bacteria</taxon>
        <taxon>Thermotogati</taxon>
        <taxon>Deinococcota</taxon>
        <taxon>Deinococci</taxon>
        <taxon>Deinococcales</taxon>
        <taxon>Deinococcaceae</taxon>
        <taxon>Deinococcus</taxon>
    </lineage>
</organism>
<evidence type="ECO:0000256" key="1">
    <source>
        <dbReference type="SAM" id="Phobius"/>
    </source>
</evidence>
<comment type="caution">
    <text evidence="2">The sequence shown here is derived from an EMBL/GenBank/DDBJ whole genome shotgun (WGS) entry which is preliminary data.</text>
</comment>
<dbReference type="AlphaFoldDB" id="A0A917PDZ6"/>
<proteinExistence type="predicted"/>
<keyword evidence="1" id="KW-0472">Membrane</keyword>
<keyword evidence="3" id="KW-1185">Reference proteome</keyword>
<feature type="transmembrane region" description="Helical" evidence="1">
    <location>
        <begin position="422"/>
        <end position="442"/>
    </location>
</feature>
<feature type="transmembrane region" description="Helical" evidence="1">
    <location>
        <begin position="390"/>
        <end position="415"/>
    </location>
</feature>
<feature type="transmembrane region" description="Helical" evidence="1">
    <location>
        <begin position="454"/>
        <end position="476"/>
    </location>
</feature>
<sequence length="489" mass="53206">MVQTALDLLAQALTRLLSVLPVLLVAALVLIAALLTYRLLGRDRLRAGLRWATDRGWRLGRWVLVPVALGAATLMTDIAHRSVQARIGGQVNARYTNTADPNTAQTVQQAPTVTYLSERTYTRTLVIPPELLRQVRREGVQVLAPYLQDPSSENILRLRDRFTRSGQNVVFSREATLQSEEFIPLDTSRVSAELLAVNAADRQSAYNAAFTALYRFRNPLAQAATVRFQFPLPQGSGTLSGFTMSIDGQSFTSTDLSSGSSTWEGRVAPGAVTEVRVTYRHQGARGWNYDLSARRERVRDFELTLRTDQATRFQRYSLYPTGVTGGTFGGPQTLKWQLQNAITAQNIAVVFAQGSVRETLLKLYAFLPFCLLGGVLLVAVWGWLRRLPVLPVRLALAVLGLSLGFAVGGVLTGYLPPVPAELLGAALAFLLAVLCLGRAFVWPLLPVVLAPVTFLWVGNAGLLLSVLAVATLLLFLRAGAGQVGAVQVA</sequence>
<feature type="transmembrane region" description="Helical" evidence="1">
    <location>
        <begin position="20"/>
        <end position="40"/>
    </location>
</feature>
<evidence type="ECO:0000313" key="2">
    <source>
        <dbReference type="EMBL" id="GGJ72397.1"/>
    </source>
</evidence>
<keyword evidence="1" id="KW-0812">Transmembrane</keyword>
<dbReference type="Proteomes" id="UP000635726">
    <property type="component" value="Unassembled WGS sequence"/>
</dbReference>
<evidence type="ECO:0000313" key="3">
    <source>
        <dbReference type="Proteomes" id="UP000635726"/>
    </source>
</evidence>
<keyword evidence="1" id="KW-1133">Transmembrane helix</keyword>